<evidence type="ECO:0000313" key="2">
    <source>
        <dbReference type="EMBL" id="USI72436.1"/>
    </source>
</evidence>
<dbReference type="InterPro" id="IPR013830">
    <property type="entry name" value="SGNH_hydro"/>
</dbReference>
<reference evidence="2" key="1">
    <citation type="journal article" date="2022" name="Toxins">
        <title>Genomic Analysis of Sphingopyxis sp. USTB-05 for Biodegrading Cyanobacterial Hepatotoxins.</title>
        <authorList>
            <person name="Liu C."/>
            <person name="Xu Q."/>
            <person name="Zhao Z."/>
            <person name="Zhang H."/>
            <person name="Liu X."/>
            <person name="Yin C."/>
            <person name="Liu Y."/>
            <person name="Yan H."/>
        </authorList>
    </citation>
    <scope>NUCLEOTIDE SEQUENCE</scope>
    <source>
        <strain evidence="2">NBD5</strain>
    </source>
</reference>
<name>A0ABY4X6C3_9SPHN</name>
<keyword evidence="3" id="KW-1185">Reference proteome</keyword>
<dbReference type="Gene3D" id="3.40.50.1110">
    <property type="entry name" value="SGNH hydrolase"/>
    <property type="match status" value="1"/>
</dbReference>
<dbReference type="GO" id="GO:0016787">
    <property type="term" value="F:hydrolase activity"/>
    <property type="evidence" value="ECO:0007669"/>
    <property type="project" value="UniProtKB-KW"/>
</dbReference>
<dbReference type="Pfam" id="PF13472">
    <property type="entry name" value="Lipase_GDSL_2"/>
    <property type="match status" value="1"/>
</dbReference>
<dbReference type="InterPro" id="IPR036514">
    <property type="entry name" value="SGNH_hydro_sf"/>
</dbReference>
<dbReference type="SUPFAM" id="SSF52266">
    <property type="entry name" value="SGNH hydrolase"/>
    <property type="match status" value="1"/>
</dbReference>
<feature type="domain" description="SGNH hydrolase-type esterase" evidence="1">
    <location>
        <begin position="193"/>
        <end position="385"/>
    </location>
</feature>
<keyword evidence="2" id="KW-0378">Hydrolase</keyword>
<organism evidence="2 3">
    <name type="scientific">Sphingomonas morindae</name>
    <dbReference type="NCBI Taxonomy" id="1541170"/>
    <lineage>
        <taxon>Bacteria</taxon>
        <taxon>Pseudomonadati</taxon>
        <taxon>Pseudomonadota</taxon>
        <taxon>Alphaproteobacteria</taxon>
        <taxon>Sphingomonadales</taxon>
        <taxon>Sphingomonadaceae</taxon>
        <taxon>Sphingomonas</taxon>
    </lineage>
</organism>
<dbReference type="EMBL" id="CP084930">
    <property type="protein sequence ID" value="USI72436.1"/>
    <property type="molecule type" value="Genomic_DNA"/>
</dbReference>
<protein>
    <submittedName>
        <fullName evidence="2">SGNH/GDSL hydrolase family protein</fullName>
    </submittedName>
</protein>
<dbReference type="PANTHER" id="PTHR43784:SF2">
    <property type="entry name" value="GDSL-LIKE LIPASE_ACYLHYDROLASE, PUTATIVE (AFU_ORTHOLOGUE AFUA_2G00820)-RELATED"/>
    <property type="match status" value="1"/>
</dbReference>
<gene>
    <name evidence="2" type="ORF">LHA26_14225</name>
</gene>
<evidence type="ECO:0000259" key="1">
    <source>
        <dbReference type="Pfam" id="PF13472"/>
    </source>
</evidence>
<evidence type="ECO:0000313" key="3">
    <source>
        <dbReference type="Proteomes" id="UP001056937"/>
    </source>
</evidence>
<proteinExistence type="predicted"/>
<dbReference type="InterPro" id="IPR053140">
    <property type="entry name" value="GDSL_Rv0518-like"/>
</dbReference>
<sequence>MFFAALVALTPAVARPVCGDGWHAAWTSAQMVPKPEDTPPTAALADATLRQTVTLSAGGPRQRLRFSNAFGTTPLRIDHVTLALAQGVGAASLAGPALPVRFAGAAAVEIPAGVDYLSDPVALPARRGTVLAVSLHLAAAPAPVTGHPGARTTSWLAPGAQSAAAMLTGARGLDHWYWLSGVESAGCGPVLVALGDSITDGHGAITNGDTRWTDYLARRLPPARGLANQGIGGNRVLDDGLGPSALARFDRDVLATTGADAVILLEGINDLGTFARTHVRDPAAHAALVARLTAGYAQLVARAHAKGLRLYGATIMPFTGSDYYAPTPQDEADRVAVNQWLRAPGHTDGVIDFDRATRDPAHPERLLPGFDSGDHLHPSPAGYRAMAEAVPLALVAPEASPR</sequence>
<accession>A0ABY4X6C3</accession>
<dbReference type="CDD" id="cd01830">
    <property type="entry name" value="XynE_like"/>
    <property type="match status" value="1"/>
</dbReference>
<dbReference type="PANTHER" id="PTHR43784">
    <property type="entry name" value="GDSL-LIKE LIPASE/ACYLHYDROLASE, PUTATIVE (AFU_ORTHOLOGUE AFUA_2G00820)-RELATED"/>
    <property type="match status" value="1"/>
</dbReference>
<dbReference type="RefSeq" id="WP_252166245.1">
    <property type="nucleotide sequence ID" value="NZ_CP084930.1"/>
</dbReference>
<dbReference type="Proteomes" id="UP001056937">
    <property type="component" value="Chromosome 1"/>
</dbReference>